<comment type="cofactor">
    <cofactor evidence="1">
        <name>Fe cation</name>
        <dbReference type="ChEBI" id="CHEBI:24875"/>
    </cofactor>
</comment>
<evidence type="ECO:0000259" key="8">
    <source>
        <dbReference type="PROSITE" id="PS51296"/>
    </source>
</evidence>
<dbReference type="AlphaFoldDB" id="A0A5P8VSH9"/>
<evidence type="ECO:0000256" key="4">
    <source>
        <dbReference type="ARBA" id="ARBA00023002"/>
    </source>
</evidence>
<evidence type="ECO:0000256" key="6">
    <source>
        <dbReference type="ARBA" id="ARBA00023014"/>
    </source>
</evidence>
<keyword evidence="6" id="KW-0411">Iron-sulfur</keyword>
<dbReference type="CDD" id="cd00680">
    <property type="entry name" value="RHO_alpha_C"/>
    <property type="match status" value="1"/>
</dbReference>
<reference evidence="9 10" key="1">
    <citation type="submission" date="2019-10" db="EMBL/GenBank/DDBJ databases">
        <title>Genomic and transcriptomic insights into the perfect genentic adaptation of a filamentous nitrogen-fixing cyanobacterium to rice fields.</title>
        <authorList>
            <person name="Chen Z."/>
        </authorList>
    </citation>
    <scope>NUCLEOTIDE SEQUENCE [LARGE SCALE GENOMIC DNA]</scope>
    <source>
        <strain evidence="9">CCNUC1</strain>
    </source>
</reference>
<dbReference type="SUPFAM" id="SSF50022">
    <property type="entry name" value="ISP domain"/>
    <property type="match status" value="1"/>
</dbReference>
<protein>
    <submittedName>
        <fullName evidence="9">Rieske (2Fe-2S) protein</fullName>
    </submittedName>
</protein>
<keyword evidence="10" id="KW-1185">Reference proteome</keyword>
<organism evidence="9 10">
    <name type="scientific">Nostoc sphaeroides CCNUC1</name>
    <dbReference type="NCBI Taxonomy" id="2653204"/>
    <lineage>
        <taxon>Bacteria</taxon>
        <taxon>Bacillati</taxon>
        <taxon>Cyanobacteriota</taxon>
        <taxon>Cyanophyceae</taxon>
        <taxon>Nostocales</taxon>
        <taxon>Nostocaceae</taxon>
        <taxon>Nostoc</taxon>
    </lineage>
</organism>
<keyword evidence="7" id="KW-0520">NAD</keyword>
<evidence type="ECO:0000313" key="10">
    <source>
        <dbReference type="Proteomes" id="UP000326678"/>
    </source>
</evidence>
<evidence type="ECO:0000256" key="1">
    <source>
        <dbReference type="ARBA" id="ARBA00001962"/>
    </source>
</evidence>
<dbReference type="GO" id="GO:0005506">
    <property type="term" value="F:iron ion binding"/>
    <property type="evidence" value="ECO:0007669"/>
    <property type="project" value="InterPro"/>
</dbReference>
<dbReference type="PROSITE" id="PS51296">
    <property type="entry name" value="RIESKE"/>
    <property type="match status" value="1"/>
</dbReference>
<dbReference type="Pfam" id="PF00355">
    <property type="entry name" value="Rieske"/>
    <property type="match status" value="1"/>
</dbReference>
<dbReference type="GO" id="GO:0004497">
    <property type="term" value="F:monooxygenase activity"/>
    <property type="evidence" value="ECO:0007669"/>
    <property type="project" value="UniProtKB-ARBA"/>
</dbReference>
<keyword evidence="2" id="KW-0001">2Fe-2S</keyword>
<evidence type="ECO:0000256" key="2">
    <source>
        <dbReference type="ARBA" id="ARBA00022714"/>
    </source>
</evidence>
<dbReference type="CDD" id="cd03469">
    <property type="entry name" value="Rieske_RO_Alpha_N"/>
    <property type="match status" value="1"/>
</dbReference>
<dbReference type="InterPro" id="IPR036922">
    <property type="entry name" value="Rieske_2Fe-2S_sf"/>
</dbReference>
<dbReference type="SUPFAM" id="SSF55961">
    <property type="entry name" value="Bet v1-like"/>
    <property type="match status" value="1"/>
</dbReference>
<evidence type="ECO:0000313" key="9">
    <source>
        <dbReference type="EMBL" id="QFS43156.1"/>
    </source>
</evidence>
<evidence type="ECO:0000256" key="3">
    <source>
        <dbReference type="ARBA" id="ARBA00022723"/>
    </source>
</evidence>
<keyword evidence="4" id="KW-0560">Oxidoreductase</keyword>
<name>A0A5P8VSH9_9NOSO</name>
<proteinExistence type="predicted"/>
<dbReference type="PROSITE" id="PS00570">
    <property type="entry name" value="RING_HYDROXYL_ALPHA"/>
    <property type="match status" value="1"/>
</dbReference>
<dbReference type="InterPro" id="IPR015879">
    <property type="entry name" value="Ring_hydroxy_dOase_asu_C_dom"/>
</dbReference>
<dbReference type="InterPro" id="IPR015881">
    <property type="entry name" value="ARHD_Rieske_2Fe_2S"/>
</dbReference>
<evidence type="ECO:0000256" key="5">
    <source>
        <dbReference type="ARBA" id="ARBA00023004"/>
    </source>
</evidence>
<dbReference type="GO" id="GO:0051537">
    <property type="term" value="F:2 iron, 2 sulfur cluster binding"/>
    <property type="evidence" value="ECO:0007669"/>
    <property type="project" value="UniProtKB-KW"/>
</dbReference>
<dbReference type="InterPro" id="IPR017941">
    <property type="entry name" value="Rieske_2Fe-2S"/>
</dbReference>
<dbReference type="Pfam" id="PF00848">
    <property type="entry name" value="Ring_hydroxyl_A"/>
    <property type="match status" value="1"/>
</dbReference>
<dbReference type="InterPro" id="IPR001663">
    <property type="entry name" value="Rng_hydr_dOase-A"/>
</dbReference>
<dbReference type="RefSeq" id="WP_152588141.1">
    <property type="nucleotide sequence ID" value="NZ_CP045226.1"/>
</dbReference>
<keyword evidence="3" id="KW-0479">Metal-binding</keyword>
<dbReference type="Gene3D" id="3.90.380.10">
    <property type="entry name" value="Naphthalene 1,2-dioxygenase Alpha Subunit, Chain A, domain 1"/>
    <property type="match status" value="1"/>
</dbReference>
<dbReference type="KEGG" id="nsh:GXM_00629"/>
<dbReference type="EMBL" id="CP045226">
    <property type="protein sequence ID" value="QFS43156.1"/>
    <property type="molecule type" value="Genomic_DNA"/>
</dbReference>
<dbReference type="PANTHER" id="PTHR43756:SF5">
    <property type="entry name" value="CHOLINE MONOOXYGENASE, CHLOROPLASTIC"/>
    <property type="match status" value="1"/>
</dbReference>
<feature type="domain" description="Rieske" evidence="8">
    <location>
        <begin position="13"/>
        <end position="80"/>
    </location>
</feature>
<dbReference type="Proteomes" id="UP000326678">
    <property type="component" value="Chromosome Gxm1"/>
</dbReference>
<keyword evidence="5" id="KW-0408">Iron</keyword>
<evidence type="ECO:0000256" key="7">
    <source>
        <dbReference type="ARBA" id="ARBA00023027"/>
    </source>
</evidence>
<accession>A0A5P8VSH9</accession>
<dbReference type="PANTHER" id="PTHR43756">
    <property type="entry name" value="CHOLINE MONOOXYGENASE, CHLOROPLASTIC"/>
    <property type="match status" value="1"/>
</dbReference>
<dbReference type="GO" id="GO:0016705">
    <property type="term" value="F:oxidoreductase activity, acting on paired donors, with incorporation or reduction of molecular oxygen"/>
    <property type="evidence" value="ECO:0007669"/>
    <property type="project" value="UniProtKB-ARBA"/>
</dbReference>
<gene>
    <name evidence="9" type="ORF">GXM_00629</name>
</gene>
<dbReference type="Gene3D" id="2.102.10.10">
    <property type="entry name" value="Rieske [2Fe-2S] iron-sulphur domain"/>
    <property type="match status" value="1"/>
</dbReference>
<sequence length="343" mass="39599">MNPLSRKLRNNYWHLLCHRQEIKDSGDFIRFDWLGEEVVVFNDNGSVIAFNNLCLHRGARIFLKDFGNQPFLCSYHGWSYKNGQLSVPKSQFSSTTDFSSVTLNLLQIDWCGDFLFASISPKFSLASQLSEITPLVERISHSIFARYDFNRYGYDCNFVIAVENALEPLHVPFVHSSSLGLLKLEHDTDTFSGVNSACYFSIGDTRTRKHLLSLNKYFSIDFQYEGYMSVYLFPFTMLSSTFGYSYSLQNFFPGNDENTTQFTSRLLTSKLSKLSNRNIMEPLFHSASKINRQVFDEDHLICKQVPLASWSVEPPPLVTRFEERIVHFRQSCKSELIADNYNL</sequence>